<reference evidence="4" key="1">
    <citation type="submission" date="2013-01" db="EMBL/GenBank/DDBJ databases">
        <title>Draft Genome Sequence of a Mulberry Tree, Morus notabilis C.K. Schneid.</title>
        <authorList>
            <person name="He N."/>
            <person name="Zhao S."/>
        </authorList>
    </citation>
    <scope>NUCLEOTIDE SEQUENCE</scope>
</reference>
<keyword evidence="4" id="KW-1185">Reference proteome</keyword>
<dbReference type="InterPro" id="IPR052929">
    <property type="entry name" value="RNase_H-like_EbsB-rel"/>
</dbReference>
<dbReference type="InterPro" id="IPR036397">
    <property type="entry name" value="RNaseH_sf"/>
</dbReference>
<evidence type="ECO:0000256" key="1">
    <source>
        <dbReference type="SAM" id="MobiDB-lite"/>
    </source>
</evidence>
<evidence type="ECO:0000313" key="4">
    <source>
        <dbReference type="Proteomes" id="UP000030645"/>
    </source>
</evidence>
<dbReference type="GO" id="GO:0003676">
    <property type="term" value="F:nucleic acid binding"/>
    <property type="evidence" value="ECO:0007669"/>
    <property type="project" value="InterPro"/>
</dbReference>
<gene>
    <name evidence="3" type="ORF">L484_019272</name>
</gene>
<dbReference type="Proteomes" id="UP000030645">
    <property type="component" value="Unassembled WGS sequence"/>
</dbReference>
<dbReference type="AlphaFoldDB" id="W9S2A5"/>
<dbReference type="SUPFAM" id="SSF53098">
    <property type="entry name" value="Ribonuclease H-like"/>
    <property type="match status" value="1"/>
</dbReference>
<dbReference type="PANTHER" id="PTHR47074">
    <property type="entry name" value="BNAC02G40300D PROTEIN"/>
    <property type="match status" value="1"/>
</dbReference>
<dbReference type="GO" id="GO:0004523">
    <property type="term" value="F:RNA-DNA hybrid ribonuclease activity"/>
    <property type="evidence" value="ECO:0007669"/>
    <property type="project" value="InterPro"/>
</dbReference>
<feature type="compositionally biased region" description="Basic and acidic residues" evidence="1">
    <location>
        <begin position="8"/>
        <end position="20"/>
    </location>
</feature>
<dbReference type="InterPro" id="IPR044730">
    <property type="entry name" value="RNase_H-like_dom_plant"/>
</dbReference>
<dbReference type="EMBL" id="KE345516">
    <property type="protein sequence ID" value="EXC05025.1"/>
    <property type="molecule type" value="Genomic_DNA"/>
</dbReference>
<accession>W9S2A5</accession>
<dbReference type="Pfam" id="PF13456">
    <property type="entry name" value="RVT_3"/>
    <property type="match status" value="1"/>
</dbReference>
<dbReference type="PANTHER" id="PTHR47074:SF73">
    <property type="entry name" value="OS04G0448401 PROTEIN"/>
    <property type="match status" value="1"/>
</dbReference>
<feature type="region of interest" description="Disordered" evidence="1">
    <location>
        <begin position="1"/>
        <end position="47"/>
    </location>
</feature>
<evidence type="ECO:0000313" key="3">
    <source>
        <dbReference type="EMBL" id="EXC05025.1"/>
    </source>
</evidence>
<evidence type="ECO:0000259" key="2">
    <source>
        <dbReference type="Pfam" id="PF13456"/>
    </source>
</evidence>
<feature type="domain" description="RNase H type-1" evidence="2">
    <location>
        <begin position="52"/>
        <end position="159"/>
    </location>
</feature>
<proteinExistence type="predicted"/>
<protein>
    <recommendedName>
        <fullName evidence="2">RNase H type-1 domain-containing protein</fullName>
    </recommendedName>
</protein>
<sequence length="160" mass="17439">MGDGTAMDDEKRGFKEDDNHQGSMGGASLPTHSSPRPCPPKWTPPTGGTIARSGLAVLARNHRREILDIMLDWGHLDSVLEAEFKAILLAIRLILERGWGQAVIQSDCKLAIDALNTREHPPDWLVNGVFTDIVSLTSAISFLSFDFAPRSCNLAADAFV</sequence>
<dbReference type="InterPro" id="IPR012337">
    <property type="entry name" value="RNaseH-like_sf"/>
</dbReference>
<name>W9S2A5_9ROSA</name>
<dbReference type="InterPro" id="IPR002156">
    <property type="entry name" value="RNaseH_domain"/>
</dbReference>
<dbReference type="Gene3D" id="3.30.420.10">
    <property type="entry name" value="Ribonuclease H-like superfamily/Ribonuclease H"/>
    <property type="match status" value="1"/>
</dbReference>
<dbReference type="CDD" id="cd06222">
    <property type="entry name" value="RNase_H_like"/>
    <property type="match status" value="1"/>
</dbReference>
<organism evidence="3 4">
    <name type="scientific">Morus notabilis</name>
    <dbReference type="NCBI Taxonomy" id="981085"/>
    <lineage>
        <taxon>Eukaryota</taxon>
        <taxon>Viridiplantae</taxon>
        <taxon>Streptophyta</taxon>
        <taxon>Embryophyta</taxon>
        <taxon>Tracheophyta</taxon>
        <taxon>Spermatophyta</taxon>
        <taxon>Magnoliopsida</taxon>
        <taxon>eudicotyledons</taxon>
        <taxon>Gunneridae</taxon>
        <taxon>Pentapetalae</taxon>
        <taxon>rosids</taxon>
        <taxon>fabids</taxon>
        <taxon>Rosales</taxon>
        <taxon>Moraceae</taxon>
        <taxon>Moreae</taxon>
        <taxon>Morus</taxon>
    </lineage>
</organism>